<dbReference type="eggNOG" id="ENOG502SF4X">
    <property type="taxonomic scope" value="Eukaryota"/>
</dbReference>
<feature type="chain" id="PRO_5010889212" description="Alpha-L-arabinofuranosidase B arabinose-binding domain-containing protein" evidence="2">
    <location>
        <begin position="24"/>
        <end position="219"/>
    </location>
</feature>
<accession>A0A1X7VP64</accession>
<dbReference type="Gene3D" id="2.80.10.50">
    <property type="match status" value="2"/>
</dbReference>
<evidence type="ECO:0000256" key="1">
    <source>
        <dbReference type="SAM" id="MobiDB-lite"/>
    </source>
</evidence>
<dbReference type="SUPFAM" id="SSF110221">
    <property type="entry name" value="AbfB domain"/>
    <property type="match status" value="2"/>
</dbReference>
<reference evidence="4" key="1">
    <citation type="submission" date="2017-05" db="UniProtKB">
        <authorList>
            <consortium name="EnsemblMetazoa"/>
        </authorList>
    </citation>
    <scope>IDENTIFICATION</scope>
</reference>
<evidence type="ECO:0000313" key="4">
    <source>
        <dbReference type="EnsemblMetazoa" id="Aqu2.1.41867_001"/>
    </source>
</evidence>
<organism evidence="4">
    <name type="scientific">Amphimedon queenslandica</name>
    <name type="common">Sponge</name>
    <dbReference type="NCBI Taxonomy" id="400682"/>
    <lineage>
        <taxon>Eukaryota</taxon>
        <taxon>Metazoa</taxon>
        <taxon>Porifera</taxon>
        <taxon>Demospongiae</taxon>
        <taxon>Heteroscleromorpha</taxon>
        <taxon>Haplosclerida</taxon>
        <taxon>Niphatidae</taxon>
        <taxon>Amphimedon</taxon>
    </lineage>
</organism>
<dbReference type="EnsemblMetazoa" id="Aqu2.1.41867_001">
    <property type="protein sequence ID" value="Aqu2.1.41867_001"/>
    <property type="gene ID" value="Aqu2.1.41867"/>
</dbReference>
<dbReference type="InParanoid" id="A0A1X7VP64"/>
<dbReference type="Pfam" id="PF05270">
    <property type="entry name" value="AbfB"/>
    <property type="match status" value="1"/>
</dbReference>
<keyword evidence="2" id="KW-0732">Signal</keyword>
<evidence type="ECO:0000256" key="2">
    <source>
        <dbReference type="SAM" id="SignalP"/>
    </source>
</evidence>
<dbReference type="GO" id="GO:0046556">
    <property type="term" value="F:alpha-L-arabinofuranosidase activity"/>
    <property type="evidence" value="ECO:0007669"/>
    <property type="project" value="InterPro"/>
</dbReference>
<protein>
    <recommendedName>
        <fullName evidence="3">Alpha-L-arabinofuranosidase B arabinose-binding domain-containing protein</fullName>
    </recommendedName>
</protein>
<dbReference type="InterPro" id="IPR007934">
    <property type="entry name" value="AbfB_ABD"/>
</dbReference>
<dbReference type="CDD" id="cd23399">
    <property type="entry name" value="beta-trefoil_ABD_ABFB"/>
    <property type="match status" value="1"/>
</dbReference>
<feature type="domain" description="Alpha-L-arabinofuranosidase B arabinose-binding" evidence="3">
    <location>
        <begin position="61"/>
        <end position="167"/>
    </location>
</feature>
<feature type="region of interest" description="Disordered" evidence="1">
    <location>
        <begin position="183"/>
        <end position="219"/>
    </location>
</feature>
<dbReference type="GO" id="GO:0046373">
    <property type="term" value="P:L-arabinose metabolic process"/>
    <property type="evidence" value="ECO:0007669"/>
    <property type="project" value="InterPro"/>
</dbReference>
<dbReference type="OrthoDB" id="5953039at2759"/>
<feature type="signal peptide" evidence="2">
    <location>
        <begin position="1"/>
        <end position="23"/>
    </location>
</feature>
<proteinExistence type="predicted"/>
<name>A0A1X7VP64_AMPQE</name>
<dbReference type="AlphaFoldDB" id="A0A1X7VP64"/>
<sequence>MKVTLVLCLALFSLAVFLPPSNAIKVSNLVGKTFRFVSKNYPGYFMRHRSYQMWLDRSDSRPLYRADSSFKIVPGLIGHGTVSFESKNFPGHYIRHSGYLCYIHKSDGSTLFKKDVSWIPVPGLADPLGYTFESFNYRKCYMRHQGYRVKISSFQNTDLYKNDATWYPVPIQVMLESADSEELPMEEYNPTNEEEAQPIENEKPMENFPVEEDAPAHLY</sequence>
<dbReference type="InterPro" id="IPR036195">
    <property type="entry name" value="AbfB_ABD_sf"/>
</dbReference>
<evidence type="ECO:0000259" key="3">
    <source>
        <dbReference type="Pfam" id="PF05270"/>
    </source>
</evidence>